<feature type="domain" description="Glycosyltransferase 2-like" evidence="1">
    <location>
        <begin position="7"/>
        <end position="109"/>
    </location>
</feature>
<organism evidence="2 3">
    <name type="scientific">Gloeothece citriformis (strain PCC 7424)</name>
    <name type="common">Cyanothece sp. (strain PCC 7424)</name>
    <dbReference type="NCBI Taxonomy" id="65393"/>
    <lineage>
        <taxon>Bacteria</taxon>
        <taxon>Bacillati</taxon>
        <taxon>Cyanobacteriota</taxon>
        <taxon>Cyanophyceae</taxon>
        <taxon>Oscillatoriophycideae</taxon>
        <taxon>Chroococcales</taxon>
        <taxon>Aphanothecaceae</taxon>
        <taxon>Gloeothece</taxon>
        <taxon>Gloeothece citriformis</taxon>
    </lineage>
</organism>
<dbReference type="KEGG" id="cyc:PCC7424_4199"/>
<dbReference type="eggNOG" id="COG1216">
    <property type="taxonomic scope" value="Bacteria"/>
</dbReference>
<dbReference type="Gene3D" id="3.90.550.10">
    <property type="entry name" value="Spore Coat Polysaccharide Biosynthesis Protein SpsA, Chain A"/>
    <property type="match status" value="1"/>
</dbReference>
<dbReference type="OrthoDB" id="9802649at2"/>
<dbReference type="AlphaFoldDB" id="B7KLJ7"/>
<evidence type="ECO:0000313" key="2">
    <source>
        <dbReference type="EMBL" id="ACK72569.1"/>
    </source>
</evidence>
<dbReference type="EMBL" id="CP001291">
    <property type="protein sequence ID" value="ACK72569.1"/>
    <property type="molecule type" value="Genomic_DNA"/>
</dbReference>
<protein>
    <submittedName>
        <fullName evidence="2">Glycosyl transferase family 2</fullName>
    </submittedName>
</protein>
<dbReference type="CDD" id="cd00761">
    <property type="entry name" value="Glyco_tranf_GTA_type"/>
    <property type="match status" value="1"/>
</dbReference>
<dbReference type="PANTHER" id="PTHR43685">
    <property type="entry name" value="GLYCOSYLTRANSFERASE"/>
    <property type="match status" value="1"/>
</dbReference>
<dbReference type="HOGENOM" id="CLU_025996_0_5_3"/>
<dbReference type="STRING" id="65393.PCC7424_4199"/>
<dbReference type="GO" id="GO:0016740">
    <property type="term" value="F:transferase activity"/>
    <property type="evidence" value="ECO:0007669"/>
    <property type="project" value="UniProtKB-KW"/>
</dbReference>
<proteinExistence type="predicted"/>
<sequence>MSSPLLSIIIPTYNRPHLLPRAVESALAQTIEDFEVIVVDDASPEAVNLPEHPRLKVIRQPENRGGSAARNVGAKAARGQWITYLDDDDLLLPHMAEVSLEALAKGHPSLPKPIAVLSGIEVIGEDGQVKQTRIPPTLPKGSHFGLEEIKPEQSFFCKQTMVVEKEVLLSIGGFDESFTSRVHSELFLRLNLVCSIVGLPIVTYQLWEHQIERVSSDPSRRQLNFNRLLSKHKNIFEAHPKMFANFTYDHALMSYQSGQTLEALKSVAWAMKIDPIHTLARMGSPFKRSLLNLIPKL</sequence>
<accession>B7KLJ7</accession>
<dbReference type="Proteomes" id="UP000002384">
    <property type="component" value="Chromosome"/>
</dbReference>
<dbReference type="RefSeq" id="WP_015956154.1">
    <property type="nucleotide sequence ID" value="NC_011729.1"/>
</dbReference>
<dbReference type="Pfam" id="PF00535">
    <property type="entry name" value="Glycos_transf_2"/>
    <property type="match status" value="1"/>
</dbReference>
<dbReference type="InterPro" id="IPR029044">
    <property type="entry name" value="Nucleotide-diphossugar_trans"/>
</dbReference>
<evidence type="ECO:0000259" key="1">
    <source>
        <dbReference type="Pfam" id="PF00535"/>
    </source>
</evidence>
<name>B7KLJ7_GLOC7</name>
<dbReference type="SUPFAM" id="SSF53448">
    <property type="entry name" value="Nucleotide-diphospho-sugar transferases"/>
    <property type="match status" value="1"/>
</dbReference>
<gene>
    <name evidence="2" type="ordered locus">PCC7424_4199</name>
</gene>
<keyword evidence="2" id="KW-0808">Transferase</keyword>
<dbReference type="CAZy" id="GT2">
    <property type="family name" value="Glycosyltransferase Family 2"/>
</dbReference>
<keyword evidence="3" id="KW-1185">Reference proteome</keyword>
<evidence type="ECO:0000313" key="3">
    <source>
        <dbReference type="Proteomes" id="UP000002384"/>
    </source>
</evidence>
<dbReference type="InterPro" id="IPR001173">
    <property type="entry name" value="Glyco_trans_2-like"/>
</dbReference>
<dbReference type="InterPro" id="IPR050834">
    <property type="entry name" value="Glycosyltransf_2"/>
</dbReference>
<reference evidence="3" key="1">
    <citation type="journal article" date="2011" name="MBio">
        <title>Novel metabolic attributes of the genus Cyanothece, comprising a group of unicellular nitrogen-fixing Cyanobacteria.</title>
        <authorList>
            <person name="Bandyopadhyay A."/>
            <person name="Elvitigala T."/>
            <person name="Welsh E."/>
            <person name="Stockel J."/>
            <person name="Liberton M."/>
            <person name="Min H."/>
            <person name="Sherman L.A."/>
            <person name="Pakrasi H.B."/>
        </authorList>
    </citation>
    <scope>NUCLEOTIDE SEQUENCE [LARGE SCALE GENOMIC DNA]</scope>
    <source>
        <strain evidence="3">PCC 7424</strain>
    </source>
</reference>
<dbReference type="PANTHER" id="PTHR43685:SF3">
    <property type="entry name" value="SLR2126 PROTEIN"/>
    <property type="match status" value="1"/>
</dbReference>